<dbReference type="AlphaFoldDB" id="A0AAJ8N268"/>
<gene>
    <name evidence="1" type="ORF">FTX54_012180</name>
</gene>
<dbReference type="NCBIfam" id="NF038094">
    <property type="entry name" value="CueP_fam"/>
    <property type="match status" value="1"/>
</dbReference>
<dbReference type="Gene3D" id="2.60.40.3700">
    <property type="match status" value="1"/>
</dbReference>
<evidence type="ECO:0000313" key="2">
    <source>
        <dbReference type="Proteomes" id="UP000321816"/>
    </source>
</evidence>
<evidence type="ECO:0000313" key="1">
    <source>
        <dbReference type="EMBL" id="WWD81665.1"/>
    </source>
</evidence>
<reference evidence="1 2" key="1">
    <citation type="submission" date="2024-01" db="EMBL/GenBank/DDBJ databases">
        <title>Complete Genome Sequence of Alkalicoccus halolimnae BZ-SZ-XJ29T, a Moderately Halophilic Bacterium Isolated from a Salt Lake.</title>
        <authorList>
            <person name="Zhao B."/>
        </authorList>
    </citation>
    <scope>NUCLEOTIDE SEQUENCE [LARGE SCALE GENOMIC DNA]</scope>
    <source>
        <strain evidence="1 2">BZ-SZ-XJ29</strain>
    </source>
</reference>
<dbReference type="Pfam" id="PF21172">
    <property type="entry name" value="CueP"/>
    <property type="match status" value="1"/>
</dbReference>
<dbReference type="EMBL" id="CP144914">
    <property type="protein sequence ID" value="WWD81665.1"/>
    <property type="molecule type" value="Genomic_DNA"/>
</dbReference>
<sequence>MTGCQGELAGEEFEVLIKDADGKTFIDETMTAPDHGFLDLWLPRDETYHIAIGHDGKTTGGEISTYEGDDTCITTMQLS</sequence>
<dbReference type="KEGG" id="ahal:FTX54_012180"/>
<proteinExistence type="predicted"/>
<name>A0AAJ8N268_9BACI</name>
<protein>
    <submittedName>
        <fullName evidence="1">CueP family metal-binding protein</fullName>
    </submittedName>
</protein>
<accession>A0AAJ8N268</accession>
<dbReference type="InterPro" id="IPR047808">
    <property type="entry name" value="CueP-like"/>
</dbReference>
<keyword evidence="2" id="KW-1185">Reference proteome</keyword>
<organism evidence="1 2">
    <name type="scientific">Alkalicoccus halolimnae</name>
    <dbReference type="NCBI Taxonomy" id="1667239"/>
    <lineage>
        <taxon>Bacteria</taxon>
        <taxon>Bacillati</taxon>
        <taxon>Bacillota</taxon>
        <taxon>Bacilli</taxon>
        <taxon>Bacillales</taxon>
        <taxon>Bacillaceae</taxon>
        <taxon>Alkalicoccus</taxon>
    </lineage>
</organism>
<dbReference type="Proteomes" id="UP000321816">
    <property type="component" value="Chromosome"/>
</dbReference>